<dbReference type="Proteomes" id="UP000051870">
    <property type="component" value="Unassembled WGS sequence"/>
</dbReference>
<dbReference type="Pfam" id="PF12833">
    <property type="entry name" value="HTH_18"/>
    <property type="match status" value="1"/>
</dbReference>
<evidence type="ECO:0000313" key="5">
    <source>
        <dbReference type="EMBL" id="CUJ99539.1"/>
    </source>
</evidence>
<dbReference type="EMBL" id="CYTW01000002">
    <property type="protein sequence ID" value="CUJ99539.1"/>
    <property type="molecule type" value="Genomic_DNA"/>
</dbReference>
<dbReference type="GeneID" id="83881243"/>
<evidence type="ECO:0000256" key="2">
    <source>
        <dbReference type="ARBA" id="ARBA00023125"/>
    </source>
</evidence>
<keyword evidence="2" id="KW-0238">DNA-binding</keyword>
<dbReference type="GO" id="GO:0003700">
    <property type="term" value="F:DNA-binding transcription factor activity"/>
    <property type="evidence" value="ECO:0007669"/>
    <property type="project" value="InterPro"/>
</dbReference>
<dbReference type="PANTHER" id="PTHR47894:SF4">
    <property type="entry name" value="HTH-TYPE TRANSCRIPTIONAL REGULATOR GADX"/>
    <property type="match status" value="1"/>
</dbReference>
<dbReference type="SMART" id="SM00342">
    <property type="entry name" value="HTH_ARAC"/>
    <property type="match status" value="1"/>
</dbReference>
<gene>
    <name evidence="5" type="ORF">PH7735_02217</name>
</gene>
<reference evidence="6" key="1">
    <citation type="submission" date="2015-09" db="EMBL/GenBank/DDBJ databases">
        <authorList>
            <person name="Rodrigo-Torres Lidia"/>
            <person name="Arahal R.David."/>
        </authorList>
    </citation>
    <scope>NUCLEOTIDE SEQUENCE [LARGE SCALE GENOMIC DNA]</scope>
    <source>
        <strain evidence="6">CECT 7735</strain>
    </source>
</reference>
<organism evidence="5 6">
    <name type="scientific">Shimia thalassica</name>
    <dbReference type="NCBI Taxonomy" id="1715693"/>
    <lineage>
        <taxon>Bacteria</taxon>
        <taxon>Pseudomonadati</taxon>
        <taxon>Pseudomonadota</taxon>
        <taxon>Alphaproteobacteria</taxon>
        <taxon>Rhodobacterales</taxon>
        <taxon>Roseobacteraceae</taxon>
    </lineage>
</organism>
<dbReference type="InterPro" id="IPR009057">
    <property type="entry name" value="Homeodomain-like_sf"/>
</dbReference>
<dbReference type="GO" id="GO:0000976">
    <property type="term" value="F:transcription cis-regulatory region binding"/>
    <property type="evidence" value="ECO:0007669"/>
    <property type="project" value="TreeGrafter"/>
</dbReference>
<dbReference type="STRING" id="1715693.PH7735_02217"/>
<dbReference type="PROSITE" id="PS01124">
    <property type="entry name" value="HTH_ARAC_FAMILY_2"/>
    <property type="match status" value="1"/>
</dbReference>
<sequence length="336" mass="37360">MTRAGTFHGPTLLLSDSKQGFHKTHLTLDLSADAEEIIDVSSYLKGLRKISRLAGDDDFFVWAGFNQKLEDLGFFGRAAVSADTLWDAFQITKSALDYIQSESELVIRVYSGRCHIWYFEPFNAHEGAHDVQYTIGLLANVVCRAKNEWDPDIKIAYPNGSLTHFPAGSPIAEVRNSKQGYISFDDRLLKSGKVGTDVLRAEVLSRYLDAKFIRRDQNLADLKPLTKDVVAGLVRASFGVAPWTLANTSQALQTHARTIQLRLKAEGTPFREIVQTERHNMSKRLLLVGKGIEETAEALGFDHRQSFSEAFSGWEGISPSAFVKAHATQKAEKTGL</sequence>
<protein>
    <submittedName>
        <fullName evidence="5">Transcriptional regulator HilD</fullName>
    </submittedName>
</protein>
<dbReference type="RefSeq" id="WP_058311402.1">
    <property type="nucleotide sequence ID" value="NZ_CYTW01000002.1"/>
</dbReference>
<feature type="domain" description="HTH araC/xylS-type" evidence="4">
    <location>
        <begin position="228"/>
        <end position="325"/>
    </location>
</feature>
<keyword evidence="1" id="KW-0805">Transcription regulation</keyword>
<evidence type="ECO:0000313" key="6">
    <source>
        <dbReference type="Proteomes" id="UP000051870"/>
    </source>
</evidence>
<evidence type="ECO:0000256" key="3">
    <source>
        <dbReference type="ARBA" id="ARBA00023163"/>
    </source>
</evidence>
<accession>A0A0P1IGP0</accession>
<dbReference type="PANTHER" id="PTHR47894">
    <property type="entry name" value="HTH-TYPE TRANSCRIPTIONAL REGULATOR GADX"/>
    <property type="match status" value="1"/>
</dbReference>
<keyword evidence="3" id="KW-0804">Transcription</keyword>
<proteinExistence type="predicted"/>
<keyword evidence="6" id="KW-1185">Reference proteome</keyword>
<evidence type="ECO:0000256" key="1">
    <source>
        <dbReference type="ARBA" id="ARBA00023015"/>
    </source>
</evidence>
<dbReference type="GO" id="GO:0005829">
    <property type="term" value="C:cytosol"/>
    <property type="evidence" value="ECO:0007669"/>
    <property type="project" value="TreeGrafter"/>
</dbReference>
<dbReference type="AlphaFoldDB" id="A0A0P1IGP0"/>
<name>A0A0P1IGP0_9RHOB</name>
<evidence type="ECO:0000259" key="4">
    <source>
        <dbReference type="PROSITE" id="PS01124"/>
    </source>
</evidence>
<dbReference type="Gene3D" id="1.10.10.60">
    <property type="entry name" value="Homeodomain-like"/>
    <property type="match status" value="1"/>
</dbReference>
<dbReference type="InterPro" id="IPR018060">
    <property type="entry name" value="HTH_AraC"/>
</dbReference>
<dbReference type="SUPFAM" id="SSF46689">
    <property type="entry name" value="Homeodomain-like"/>
    <property type="match status" value="1"/>
</dbReference>